<gene>
    <name evidence="1" type="ORF">L6452_17683</name>
</gene>
<evidence type="ECO:0000313" key="2">
    <source>
        <dbReference type="Proteomes" id="UP001055879"/>
    </source>
</evidence>
<proteinExistence type="predicted"/>
<reference evidence="2" key="1">
    <citation type="journal article" date="2022" name="Mol. Ecol. Resour.">
        <title>The genomes of chicory, endive, great burdock and yacon provide insights into Asteraceae palaeo-polyploidization history and plant inulin production.</title>
        <authorList>
            <person name="Fan W."/>
            <person name="Wang S."/>
            <person name="Wang H."/>
            <person name="Wang A."/>
            <person name="Jiang F."/>
            <person name="Liu H."/>
            <person name="Zhao H."/>
            <person name="Xu D."/>
            <person name="Zhang Y."/>
        </authorList>
    </citation>
    <scope>NUCLEOTIDE SEQUENCE [LARGE SCALE GENOMIC DNA]</scope>
    <source>
        <strain evidence="2">cv. Niubang</strain>
    </source>
</reference>
<evidence type="ECO:0000313" key="1">
    <source>
        <dbReference type="EMBL" id="KAI3729037.1"/>
    </source>
</evidence>
<dbReference type="EMBL" id="CM042051">
    <property type="protein sequence ID" value="KAI3729037.1"/>
    <property type="molecule type" value="Genomic_DNA"/>
</dbReference>
<keyword evidence="2" id="KW-1185">Reference proteome</keyword>
<dbReference type="Proteomes" id="UP001055879">
    <property type="component" value="Linkage Group LG05"/>
</dbReference>
<protein>
    <submittedName>
        <fullName evidence="1">Uncharacterized protein</fullName>
    </submittedName>
</protein>
<accession>A0ACB9C439</accession>
<comment type="caution">
    <text evidence="1">The sequence shown here is derived from an EMBL/GenBank/DDBJ whole genome shotgun (WGS) entry which is preliminary data.</text>
</comment>
<sequence>MKQQIPEKPNSSAPRTERDTFKKHDEDALDVSCLMLITMEPDLQKQHENMGTFDMIEHLKLLFQEQARHERYETSKELFRCRMSEVLQLLPNSYSQFVMNYNMHDFDKSLPTLLNMLRTAEQELAKNKSTILMVRKDKKGKSKGKSIAKPTSKSLKPKGGIKKPKVTVPKEGECFYCNKPGHWKMNCPLYVQEKKKGSVTSTLGIYVIEDNLSTSYTSWVLDIGCGSHICRNVQELKRTRRLSKGEVNLRVGNGAKVVVIAVGSILLTLSTGLLLELDDCYCVPYISRNLISVSCLDKKGFTFSIGNKCCSFSFGNIHYGDASLINGLYVLNMDNLIYNIDKRDIKSNNSNLTYLWHCRLGHINETRISKLHKDGLLNKLDFESYGTCETSLIGKMTKAPFVGQIERASDVLGIIHSDVCGPMNIHARGGYRYFITFTDDLSRFGYVYLMRHKSESFEMFKEFQNDLQNQLGKSITILRFDRGGEYLDHAFLDHLRNCGIVSQLTPPRTPQWNGVSERRNRYPKETIGYYFYHPHDNKVFVGRTGVFMEKEFISKSISGRNVELEVVQDQNISIQLELTQTSQVIVDPQSDVERQSDVVTQSARRSSRKRNEPERYGFLITHTGDVMLMDDESTSYQDAMASTNSEKWLDAMRIEMDSMYENQVWNLIDPPNEQASRSWNHRFDEAIKEFGFSKNEDEPCVYKKAQRPTTSQEIERMSKIPYVSAIGSIMYAMICTRPDVSYALSMTSRYQSNPGDGHWIAVKNILKYLRRTNDSFLVYGGEEELSVKGYTDASFQTDKDDFRSQSGFVFCLNGGAVSWKSSKQATLVDSTTEAEYIAASDATKETVWIKTFISQLGVVPSSDCPIELLCDNNGAIAQAKEPRSLQRSKHILRRYHLIREIIKRGDVSISRMSTDNNVVDPLTKPLTKQKHDGYCRSIGIRWMDDWL</sequence>
<reference evidence="1 2" key="2">
    <citation type="journal article" date="2022" name="Mol. Ecol. Resour.">
        <title>The genomes of chicory, endive, great burdock and yacon provide insights into Asteraceae paleo-polyploidization history and plant inulin production.</title>
        <authorList>
            <person name="Fan W."/>
            <person name="Wang S."/>
            <person name="Wang H."/>
            <person name="Wang A."/>
            <person name="Jiang F."/>
            <person name="Liu H."/>
            <person name="Zhao H."/>
            <person name="Xu D."/>
            <person name="Zhang Y."/>
        </authorList>
    </citation>
    <scope>NUCLEOTIDE SEQUENCE [LARGE SCALE GENOMIC DNA]</scope>
    <source>
        <strain evidence="2">cv. Niubang</strain>
    </source>
</reference>
<organism evidence="1 2">
    <name type="scientific">Arctium lappa</name>
    <name type="common">Greater burdock</name>
    <name type="synonym">Lappa major</name>
    <dbReference type="NCBI Taxonomy" id="4217"/>
    <lineage>
        <taxon>Eukaryota</taxon>
        <taxon>Viridiplantae</taxon>
        <taxon>Streptophyta</taxon>
        <taxon>Embryophyta</taxon>
        <taxon>Tracheophyta</taxon>
        <taxon>Spermatophyta</taxon>
        <taxon>Magnoliopsida</taxon>
        <taxon>eudicotyledons</taxon>
        <taxon>Gunneridae</taxon>
        <taxon>Pentapetalae</taxon>
        <taxon>asterids</taxon>
        <taxon>campanulids</taxon>
        <taxon>Asterales</taxon>
        <taxon>Asteraceae</taxon>
        <taxon>Carduoideae</taxon>
        <taxon>Cardueae</taxon>
        <taxon>Arctiinae</taxon>
        <taxon>Arctium</taxon>
    </lineage>
</organism>
<name>A0ACB9C439_ARCLA</name>